<comment type="similarity">
    <text evidence="1">Belongs to the glycosyltransferase 2 family.</text>
</comment>
<gene>
    <name evidence="7" type="ORF">GCM10023144_28180</name>
</gene>
<keyword evidence="5" id="KW-1133">Transmembrane helix</keyword>
<accession>A0ABP8H6W4</accession>
<comment type="caution">
    <text evidence="7">The sequence shown here is derived from an EMBL/GenBank/DDBJ whole genome shotgun (WGS) entry which is preliminary data.</text>
</comment>
<evidence type="ECO:0000259" key="6">
    <source>
        <dbReference type="Pfam" id="PF00535"/>
    </source>
</evidence>
<dbReference type="Gene3D" id="3.90.550.10">
    <property type="entry name" value="Spore Coat Polysaccharide Biosynthesis Protein SpsA, Chain A"/>
    <property type="match status" value="1"/>
</dbReference>
<sequence>MIPASICIAPLARLAAVLTGVAAPHAAGIPGMLVAAFLLLYPLCLCCAWMAGAARFWWRRAFGETEGEPGGEAALPPASIVMPCSGAQPQLGYAIAAALGQDYPRLEVIAVSYGPDDGTAAMLDALAQDNEPMRVIHLAPGQDKAMALRIGALAAHGDYLVCVDGDVVLDADACTRLVAPLAACAQVGAVAGSLRRDNGPLGLDAGLAVRLAGGLIRRARTAYGGVCVVSGKLGAFRRRALEDVGYWRATAASDVDLSWRLRAGGWDIRYEPRAGGWMDAPGWRRLPRRAAGTAGVVLRYFFGARMPGRRRLWPSIIEHGMTAAWVGVAGAVLAIWSAEHLSLTAPYVRIEDLAAPASLATLLLRLLAAAGDPAGSGGGPGWLALAGGWLAYLAAGAFGIALTFAWSAYGGRLRAEERPTPTRFARPSSGDAGGPAEPDPRRPE</sequence>
<keyword evidence="8" id="KW-1185">Reference proteome</keyword>
<evidence type="ECO:0000256" key="5">
    <source>
        <dbReference type="SAM" id="Phobius"/>
    </source>
</evidence>
<dbReference type="PANTHER" id="PTHR43630">
    <property type="entry name" value="POLY-BETA-1,6-N-ACETYL-D-GLUCOSAMINE SYNTHASE"/>
    <property type="match status" value="1"/>
</dbReference>
<feature type="region of interest" description="Disordered" evidence="4">
    <location>
        <begin position="415"/>
        <end position="444"/>
    </location>
</feature>
<dbReference type="RefSeq" id="WP_345250490.1">
    <property type="nucleotide sequence ID" value="NZ_BAABFO010000013.1"/>
</dbReference>
<keyword evidence="5" id="KW-0472">Membrane</keyword>
<feature type="transmembrane region" description="Helical" evidence="5">
    <location>
        <begin position="32"/>
        <end position="51"/>
    </location>
</feature>
<dbReference type="CDD" id="cd06423">
    <property type="entry name" value="CESA_like"/>
    <property type="match status" value="1"/>
</dbReference>
<dbReference type="InterPro" id="IPR001173">
    <property type="entry name" value="Glyco_trans_2-like"/>
</dbReference>
<reference evidence="8" key="1">
    <citation type="journal article" date="2019" name="Int. J. Syst. Evol. Microbiol.">
        <title>The Global Catalogue of Microorganisms (GCM) 10K type strain sequencing project: providing services to taxonomists for standard genome sequencing and annotation.</title>
        <authorList>
            <consortium name="The Broad Institute Genomics Platform"/>
            <consortium name="The Broad Institute Genome Sequencing Center for Infectious Disease"/>
            <person name="Wu L."/>
            <person name="Ma J."/>
        </authorList>
    </citation>
    <scope>NUCLEOTIDE SEQUENCE [LARGE SCALE GENOMIC DNA]</scope>
    <source>
        <strain evidence="8">JCM 17666</strain>
    </source>
</reference>
<proteinExistence type="inferred from homology"/>
<organism evidence="7 8">
    <name type="scientific">Pigmentiphaga soli</name>
    <dbReference type="NCBI Taxonomy" id="1007095"/>
    <lineage>
        <taxon>Bacteria</taxon>
        <taxon>Pseudomonadati</taxon>
        <taxon>Pseudomonadota</taxon>
        <taxon>Betaproteobacteria</taxon>
        <taxon>Burkholderiales</taxon>
        <taxon>Alcaligenaceae</taxon>
        <taxon>Pigmentiphaga</taxon>
    </lineage>
</organism>
<feature type="domain" description="Glycosyltransferase 2-like" evidence="6">
    <location>
        <begin position="79"/>
        <end position="244"/>
    </location>
</feature>
<dbReference type="Proteomes" id="UP001501671">
    <property type="component" value="Unassembled WGS sequence"/>
</dbReference>
<dbReference type="SUPFAM" id="SSF53448">
    <property type="entry name" value="Nucleotide-diphospho-sugar transferases"/>
    <property type="match status" value="1"/>
</dbReference>
<keyword evidence="3" id="KW-0808">Transferase</keyword>
<evidence type="ECO:0000256" key="2">
    <source>
        <dbReference type="ARBA" id="ARBA00022676"/>
    </source>
</evidence>
<name>A0ABP8H6W4_9BURK</name>
<evidence type="ECO:0000313" key="7">
    <source>
        <dbReference type="EMBL" id="GAA4335198.1"/>
    </source>
</evidence>
<evidence type="ECO:0000313" key="8">
    <source>
        <dbReference type="Proteomes" id="UP001501671"/>
    </source>
</evidence>
<dbReference type="PANTHER" id="PTHR43630:SF1">
    <property type="entry name" value="POLY-BETA-1,6-N-ACETYL-D-GLUCOSAMINE SYNTHASE"/>
    <property type="match status" value="1"/>
</dbReference>
<protein>
    <recommendedName>
        <fullName evidence="6">Glycosyltransferase 2-like domain-containing protein</fullName>
    </recommendedName>
</protein>
<keyword evidence="5" id="KW-0812">Transmembrane</keyword>
<evidence type="ECO:0000256" key="1">
    <source>
        <dbReference type="ARBA" id="ARBA00006739"/>
    </source>
</evidence>
<keyword evidence="2" id="KW-0328">Glycosyltransferase</keyword>
<feature type="transmembrane region" description="Helical" evidence="5">
    <location>
        <begin position="389"/>
        <end position="409"/>
    </location>
</feature>
<dbReference type="InterPro" id="IPR029044">
    <property type="entry name" value="Nucleotide-diphossugar_trans"/>
</dbReference>
<dbReference type="Pfam" id="PF00535">
    <property type="entry name" value="Glycos_transf_2"/>
    <property type="match status" value="1"/>
</dbReference>
<feature type="transmembrane region" description="Helical" evidence="5">
    <location>
        <begin position="316"/>
        <end position="338"/>
    </location>
</feature>
<evidence type="ECO:0000256" key="4">
    <source>
        <dbReference type="SAM" id="MobiDB-lite"/>
    </source>
</evidence>
<dbReference type="EMBL" id="BAABFO010000013">
    <property type="protein sequence ID" value="GAA4335198.1"/>
    <property type="molecule type" value="Genomic_DNA"/>
</dbReference>
<evidence type="ECO:0000256" key="3">
    <source>
        <dbReference type="ARBA" id="ARBA00022679"/>
    </source>
</evidence>